<dbReference type="RefSeq" id="XP_030988699.1">
    <property type="nucleotide sequence ID" value="XM_031133829.1"/>
</dbReference>
<dbReference type="GeneID" id="41978580"/>
<comment type="caution">
    <text evidence="2">The sequence shown here is derived from an EMBL/GenBank/DDBJ whole genome shotgun (WGS) entry which is preliminary data.</text>
</comment>
<evidence type="ECO:0000256" key="1">
    <source>
        <dbReference type="SAM" id="MobiDB-lite"/>
    </source>
</evidence>
<proteinExistence type="predicted"/>
<evidence type="ECO:0000313" key="3">
    <source>
        <dbReference type="Proteomes" id="UP000319257"/>
    </source>
</evidence>
<accession>A0A507AQ50</accession>
<reference evidence="2 3" key="1">
    <citation type="submission" date="2019-06" db="EMBL/GenBank/DDBJ databases">
        <title>Draft genome sequence of the filamentous fungus Phialemoniopsis curvata isolated from diesel fuel.</title>
        <authorList>
            <person name="Varaljay V.A."/>
            <person name="Lyon W.J."/>
            <person name="Crouch A.L."/>
            <person name="Drake C.E."/>
            <person name="Hollomon J.M."/>
            <person name="Nadeau L.J."/>
            <person name="Nunn H.S."/>
            <person name="Stevenson B.S."/>
            <person name="Bojanowski C.L."/>
            <person name="Crookes-Goodson W.J."/>
        </authorList>
    </citation>
    <scope>NUCLEOTIDE SEQUENCE [LARGE SCALE GENOMIC DNA]</scope>
    <source>
        <strain evidence="2 3">D216</strain>
    </source>
</reference>
<name>A0A507AQ50_9PEZI</name>
<dbReference type="AlphaFoldDB" id="A0A507AQ50"/>
<gene>
    <name evidence="2" type="ORF">E0L32_011133</name>
</gene>
<sequence>MALSPFRKRVREGVCRNGSPSKVQSHFRFRLSKQLFGLPATGSTSTMVSEGNQDGGLVRHLGCASGSSLVRLRPLRTQSSGFLAELRSTEAGLRLVPEREYSGCGRSAIAQTLGMGKPQNSVGVTGIPSRLRHRNSDLSCLEASSALASGLADLHQLLHTDSLERHATVSSRADYHITPCLAHTDADSGPSVPFRITPSRPSLPSLAAFETTEARSSNDDC</sequence>
<dbReference type="InParanoid" id="A0A507AQ50"/>
<evidence type="ECO:0000313" key="2">
    <source>
        <dbReference type="EMBL" id="TPX06988.1"/>
    </source>
</evidence>
<dbReference type="EMBL" id="SKBQ01000098">
    <property type="protein sequence ID" value="TPX06988.1"/>
    <property type="molecule type" value="Genomic_DNA"/>
</dbReference>
<organism evidence="2 3">
    <name type="scientific">Thyridium curvatum</name>
    <dbReference type="NCBI Taxonomy" id="1093900"/>
    <lineage>
        <taxon>Eukaryota</taxon>
        <taxon>Fungi</taxon>
        <taxon>Dikarya</taxon>
        <taxon>Ascomycota</taxon>
        <taxon>Pezizomycotina</taxon>
        <taxon>Sordariomycetes</taxon>
        <taxon>Sordariomycetidae</taxon>
        <taxon>Thyridiales</taxon>
        <taxon>Thyridiaceae</taxon>
        <taxon>Thyridium</taxon>
    </lineage>
</organism>
<feature type="compositionally biased region" description="Basic and acidic residues" evidence="1">
    <location>
        <begin position="212"/>
        <end position="221"/>
    </location>
</feature>
<dbReference type="Proteomes" id="UP000319257">
    <property type="component" value="Unassembled WGS sequence"/>
</dbReference>
<keyword evidence="3" id="KW-1185">Reference proteome</keyword>
<feature type="region of interest" description="Disordered" evidence="1">
    <location>
        <begin position="187"/>
        <end position="221"/>
    </location>
</feature>
<protein>
    <submittedName>
        <fullName evidence="2">Uncharacterized protein</fullName>
    </submittedName>
</protein>